<dbReference type="AlphaFoldDB" id="A0A9W7CGW6"/>
<dbReference type="OrthoDB" id="10438087at2759"/>
<name>A0A9W7CGW6_9STRA</name>
<feature type="compositionally biased region" description="Polar residues" evidence="1">
    <location>
        <begin position="9"/>
        <end position="24"/>
    </location>
</feature>
<dbReference type="EMBL" id="BRXZ01000073">
    <property type="protein sequence ID" value="GMI04366.1"/>
    <property type="molecule type" value="Genomic_DNA"/>
</dbReference>
<evidence type="ECO:0000256" key="1">
    <source>
        <dbReference type="SAM" id="MobiDB-lite"/>
    </source>
</evidence>
<evidence type="ECO:0000313" key="2">
    <source>
        <dbReference type="EMBL" id="GMI04366.1"/>
    </source>
</evidence>
<feature type="compositionally biased region" description="Basic residues" evidence="1">
    <location>
        <begin position="112"/>
        <end position="122"/>
    </location>
</feature>
<keyword evidence="3" id="KW-1185">Reference proteome</keyword>
<gene>
    <name evidence="2" type="ORF">TrRE_jg13256</name>
</gene>
<sequence length="172" mass="18349">MGTVCAKETSPNGSSGVGMSTSKEVSIKRQMSEQRGEGDGGFGGTRENKENRASEDEENGSKKSKALRGAALMAACNFSSEEEDFDDASGAKFSEISPPGLVDDEGYNNSTKVRKRMDKARKKIDSPGRGTGRKAKKFLADEPPAKEGKALRGKALLMACAGQDEDWSSDED</sequence>
<reference evidence="2" key="1">
    <citation type="submission" date="2022-07" db="EMBL/GenBank/DDBJ databases">
        <title>Genome analysis of Parmales, a sister group of diatoms, reveals the evolutionary specialization of diatoms from phago-mixotrophs to photoautotrophs.</title>
        <authorList>
            <person name="Ban H."/>
            <person name="Sato S."/>
            <person name="Yoshikawa S."/>
            <person name="Kazumasa Y."/>
            <person name="Nakamura Y."/>
            <person name="Ichinomiya M."/>
            <person name="Saitoh K."/>
            <person name="Sato N."/>
            <person name="Blanc-Mathieu R."/>
            <person name="Endo H."/>
            <person name="Kuwata A."/>
            <person name="Ogata H."/>
        </authorList>
    </citation>
    <scope>NUCLEOTIDE SEQUENCE</scope>
</reference>
<evidence type="ECO:0000313" key="3">
    <source>
        <dbReference type="Proteomes" id="UP001165082"/>
    </source>
</evidence>
<proteinExistence type="predicted"/>
<accession>A0A9W7CGW6</accession>
<dbReference type="Proteomes" id="UP001165082">
    <property type="component" value="Unassembled WGS sequence"/>
</dbReference>
<protein>
    <submittedName>
        <fullName evidence="2">Uncharacterized protein</fullName>
    </submittedName>
</protein>
<feature type="compositionally biased region" description="Basic and acidic residues" evidence="1">
    <location>
        <begin position="25"/>
        <end position="38"/>
    </location>
</feature>
<organism evidence="2 3">
    <name type="scientific">Triparma retinervis</name>
    <dbReference type="NCBI Taxonomy" id="2557542"/>
    <lineage>
        <taxon>Eukaryota</taxon>
        <taxon>Sar</taxon>
        <taxon>Stramenopiles</taxon>
        <taxon>Ochrophyta</taxon>
        <taxon>Bolidophyceae</taxon>
        <taxon>Parmales</taxon>
        <taxon>Triparmaceae</taxon>
        <taxon>Triparma</taxon>
    </lineage>
</organism>
<comment type="caution">
    <text evidence="2">The sequence shown here is derived from an EMBL/GenBank/DDBJ whole genome shotgun (WGS) entry which is preliminary data.</text>
</comment>
<feature type="compositionally biased region" description="Basic and acidic residues" evidence="1">
    <location>
        <begin position="138"/>
        <end position="147"/>
    </location>
</feature>
<feature type="region of interest" description="Disordered" evidence="1">
    <location>
        <begin position="90"/>
        <end position="147"/>
    </location>
</feature>
<feature type="region of interest" description="Disordered" evidence="1">
    <location>
        <begin position="1"/>
        <end position="66"/>
    </location>
</feature>